<dbReference type="EMBL" id="BHVZ01000001">
    <property type="protein sequence ID" value="GCB29238.1"/>
    <property type="molecule type" value="Genomic_DNA"/>
</dbReference>
<keyword evidence="7" id="KW-1185">Reference proteome</keyword>
<name>A0A401LCK2_9FIRM</name>
<evidence type="ECO:0000259" key="5">
    <source>
        <dbReference type="Pfam" id="PF03389"/>
    </source>
</evidence>
<gene>
    <name evidence="6" type="ORF">KGMB03357_08990</name>
</gene>
<comment type="caution">
    <text evidence="6">The sequence shown here is derived from an EMBL/GenBank/DDBJ whole genome shotgun (WGS) entry which is preliminary data.</text>
</comment>
<accession>A0A401LCK2</accession>
<dbReference type="AlphaFoldDB" id="A0A401LCK2"/>
<feature type="region of interest" description="Disordered" evidence="3">
    <location>
        <begin position="516"/>
        <end position="535"/>
    </location>
</feature>
<evidence type="ECO:0000313" key="6">
    <source>
        <dbReference type="EMBL" id="GCB29238.1"/>
    </source>
</evidence>
<keyword evidence="4" id="KW-1133">Transmembrane helix</keyword>
<keyword evidence="2" id="KW-0184">Conjugation</keyword>
<organism evidence="6 7">
    <name type="scientific">Anaerotignum faecicola</name>
    <dbReference type="NCBI Taxonomy" id="2358141"/>
    <lineage>
        <taxon>Bacteria</taxon>
        <taxon>Bacillati</taxon>
        <taxon>Bacillota</taxon>
        <taxon>Clostridia</taxon>
        <taxon>Lachnospirales</taxon>
        <taxon>Anaerotignaceae</taxon>
        <taxon>Anaerotignum</taxon>
    </lineage>
</organism>
<proteinExistence type="inferred from homology"/>
<feature type="transmembrane region" description="Helical" evidence="4">
    <location>
        <begin position="21"/>
        <end position="42"/>
    </location>
</feature>
<reference evidence="6 7" key="1">
    <citation type="submission" date="2018-10" db="EMBL/GenBank/DDBJ databases">
        <title>Draft Genome Sequence of Anaerotignum sp. KCTC 15736.</title>
        <authorList>
            <person name="Choi S.H."/>
            <person name="Kim J.S."/>
            <person name="Kang S.W."/>
            <person name="Lee J.S."/>
            <person name="Park S.H."/>
        </authorList>
    </citation>
    <scope>NUCLEOTIDE SEQUENCE [LARGE SCALE GENOMIC DNA]</scope>
    <source>
        <strain evidence="6 7">KCTC 15736</strain>
    </source>
</reference>
<evidence type="ECO:0000256" key="2">
    <source>
        <dbReference type="ARBA" id="ARBA00022971"/>
    </source>
</evidence>
<dbReference type="Gene3D" id="3.30.930.30">
    <property type="match status" value="1"/>
</dbReference>
<feature type="domain" description="MobA/MobL protein" evidence="5">
    <location>
        <begin position="53"/>
        <end position="277"/>
    </location>
</feature>
<evidence type="ECO:0000256" key="3">
    <source>
        <dbReference type="SAM" id="MobiDB-lite"/>
    </source>
</evidence>
<keyword evidence="4" id="KW-0812">Transmembrane</keyword>
<keyword evidence="4" id="KW-0472">Membrane</keyword>
<dbReference type="Proteomes" id="UP000287361">
    <property type="component" value="Unassembled WGS sequence"/>
</dbReference>
<evidence type="ECO:0000256" key="4">
    <source>
        <dbReference type="SAM" id="Phobius"/>
    </source>
</evidence>
<dbReference type="NCBIfam" id="NF041496">
    <property type="entry name" value="MobQ"/>
    <property type="match status" value="1"/>
</dbReference>
<sequence>MRRFAAIPAHPQKQYTRRWRLYLFCGFYYPIREVIPIAIYHWNIGIVSRGKGKSAVAAAAYRSGEKLTNEWDGMTHDYTRKGGVVHTEIMLPPHAPPSFSDRSTLWNSVELYEKAGNAQLAREIDAALPIELSREEQIRLVREYCSSQFVSRGMCVDFVIHDTDTGNPHCHIMLTMRPLDERGAWAAKSKKEYDLDENGERIRLPSGRYKTHKIDLTGWNDKDNTLLWRKAWADYTNDFLERNGSPERIDHRSNAERGIDELPTVHMGVAACQMEKKGIATEKGELNRSIQKTNRLIREIRAQIGKLKEWIADLFKARETAPEQPPQSPNLANLLMKYLSVQREKSRKYSQSWQQQHTADELKTIAAAVNYLSEHGISNLDELDASLSSVSDKAYSIREGMKTAEQRMKELQKLMEYGRNYQTYKPIQDEYRQIRWKGKQEKFAEARRAELTLWDAANRYLHANLPKGTKTLPIAEWEQEYADLKTQRDSDYTKLKDTRAEVAELQKIRRCVDIALRADQPEQTQSRTKRQEQER</sequence>
<protein>
    <recommendedName>
        <fullName evidence="5">MobA/MobL protein domain-containing protein</fullName>
    </recommendedName>
</protein>
<evidence type="ECO:0000256" key="1">
    <source>
        <dbReference type="ARBA" id="ARBA00010873"/>
    </source>
</evidence>
<dbReference type="Pfam" id="PF03389">
    <property type="entry name" value="MobA_MobL"/>
    <property type="match status" value="1"/>
</dbReference>
<evidence type="ECO:0000313" key="7">
    <source>
        <dbReference type="Proteomes" id="UP000287361"/>
    </source>
</evidence>
<dbReference type="InterPro" id="IPR005053">
    <property type="entry name" value="MobA_MobL"/>
</dbReference>
<comment type="similarity">
    <text evidence="1">Belongs to the MobA/MobL family.</text>
</comment>